<reference evidence="3 4" key="1">
    <citation type="submission" date="2012-02" db="EMBL/GenBank/DDBJ databases">
        <title>Complete genome sequence of Actinoplanes missouriensis 431 (= NBRC 102363).</title>
        <authorList>
            <person name="Ohnishi Y."/>
            <person name="Ishikawa J."/>
            <person name="Sekine M."/>
            <person name="Hosoyama A."/>
            <person name="Harada T."/>
            <person name="Narita H."/>
            <person name="Hata T."/>
            <person name="Konno Y."/>
            <person name="Tutikane K."/>
            <person name="Fujita N."/>
            <person name="Horinouchi S."/>
            <person name="Hayakawa M."/>
        </authorList>
    </citation>
    <scope>NUCLEOTIDE SEQUENCE [LARGE SCALE GENOMIC DNA]</scope>
    <source>
        <strain evidence="4">ATCC 14538 / DSM 43046 / CBS 188.64 / JCM 3121 / NBRC 102363 / NCIMB 12654 / NRRL B-3342 / UNCC 431</strain>
    </source>
</reference>
<dbReference type="PANTHER" id="PTHR46268:SF6">
    <property type="entry name" value="UNIVERSAL STRESS PROTEIN UP12"/>
    <property type="match status" value="1"/>
</dbReference>
<dbReference type="EMBL" id="AP012319">
    <property type="protein sequence ID" value="BAL87537.1"/>
    <property type="molecule type" value="Genomic_DNA"/>
</dbReference>
<keyword evidence="4" id="KW-1185">Reference proteome</keyword>
<dbReference type="eggNOG" id="COG0589">
    <property type="taxonomic scope" value="Bacteria"/>
</dbReference>
<dbReference type="PRINTS" id="PR01438">
    <property type="entry name" value="UNVRSLSTRESS"/>
</dbReference>
<dbReference type="InterPro" id="IPR006016">
    <property type="entry name" value="UspA"/>
</dbReference>
<dbReference type="RefSeq" id="WP_014442432.1">
    <property type="nucleotide sequence ID" value="NC_017093.1"/>
</dbReference>
<dbReference type="Gene3D" id="3.40.50.620">
    <property type="entry name" value="HUPs"/>
    <property type="match status" value="1"/>
</dbReference>
<sequence>MRTPTIVVGTDGAASGNEAVRWAAREAVRRDLTLQVVHVLDWDGGTSALAEFAGNNFALARELADIVAAAGVATAHDAAPEVEAEPLTLVGRPAARLLAAAERAELLVVGTHRRNRLAGLIFGSVSRRVARHAPCPVRVVEGSPNGDSVVTRRSIRGGT</sequence>
<accession>I0H3F0</accession>
<dbReference type="OrthoDB" id="3402850at2"/>
<evidence type="ECO:0000256" key="1">
    <source>
        <dbReference type="ARBA" id="ARBA00008791"/>
    </source>
</evidence>
<dbReference type="Pfam" id="PF00582">
    <property type="entry name" value="Usp"/>
    <property type="match status" value="1"/>
</dbReference>
<dbReference type="InterPro" id="IPR006015">
    <property type="entry name" value="Universal_stress_UspA"/>
</dbReference>
<dbReference type="KEGG" id="ams:AMIS_23170"/>
<dbReference type="AlphaFoldDB" id="I0H3F0"/>
<proteinExistence type="inferred from homology"/>
<protein>
    <recommendedName>
        <fullName evidence="2">UspA domain-containing protein</fullName>
    </recommendedName>
</protein>
<evidence type="ECO:0000313" key="3">
    <source>
        <dbReference type="EMBL" id="BAL87537.1"/>
    </source>
</evidence>
<dbReference type="STRING" id="512565.AMIS_23170"/>
<gene>
    <name evidence="3" type="ordered locus">AMIS_23170</name>
</gene>
<dbReference type="SUPFAM" id="SSF52402">
    <property type="entry name" value="Adenine nucleotide alpha hydrolases-like"/>
    <property type="match status" value="1"/>
</dbReference>
<feature type="domain" description="UspA" evidence="2">
    <location>
        <begin position="5"/>
        <end position="140"/>
    </location>
</feature>
<dbReference type="PANTHER" id="PTHR46268">
    <property type="entry name" value="STRESS RESPONSE PROTEIN NHAX"/>
    <property type="match status" value="1"/>
</dbReference>
<evidence type="ECO:0000259" key="2">
    <source>
        <dbReference type="Pfam" id="PF00582"/>
    </source>
</evidence>
<dbReference type="CDD" id="cd00293">
    <property type="entry name" value="USP-like"/>
    <property type="match status" value="1"/>
</dbReference>
<dbReference type="PATRIC" id="fig|512565.3.peg.2313"/>
<comment type="similarity">
    <text evidence="1">Belongs to the universal stress protein A family.</text>
</comment>
<dbReference type="InterPro" id="IPR014729">
    <property type="entry name" value="Rossmann-like_a/b/a_fold"/>
</dbReference>
<dbReference type="Proteomes" id="UP000007882">
    <property type="component" value="Chromosome"/>
</dbReference>
<organism evidence="3 4">
    <name type="scientific">Actinoplanes missouriensis (strain ATCC 14538 / DSM 43046 / CBS 188.64 / JCM 3121 / NBRC 102363 / NCIMB 12654 / NRRL B-3342 / UNCC 431)</name>
    <dbReference type="NCBI Taxonomy" id="512565"/>
    <lineage>
        <taxon>Bacteria</taxon>
        <taxon>Bacillati</taxon>
        <taxon>Actinomycetota</taxon>
        <taxon>Actinomycetes</taxon>
        <taxon>Micromonosporales</taxon>
        <taxon>Micromonosporaceae</taxon>
        <taxon>Actinoplanes</taxon>
    </lineage>
</organism>
<dbReference type="HOGENOM" id="CLU_049301_9_5_11"/>
<name>I0H3F0_ACTM4</name>
<evidence type="ECO:0000313" key="4">
    <source>
        <dbReference type="Proteomes" id="UP000007882"/>
    </source>
</evidence>